<reference evidence="2 3" key="1">
    <citation type="submission" date="2018-01" db="EMBL/GenBank/DDBJ databases">
        <title>Complete genome sequence of Salinigranum rubrum GX10T, an extremely halophilic archaeon isolated from a marine solar saltern.</title>
        <authorList>
            <person name="Han S."/>
        </authorList>
    </citation>
    <scope>NUCLEOTIDE SEQUENCE [LARGE SCALE GENOMIC DNA]</scope>
    <source>
        <strain evidence="2 3">GX10</strain>
    </source>
</reference>
<dbReference type="KEGG" id="srub:C2R22_16450"/>
<dbReference type="Pfam" id="PF09376">
    <property type="entry name" value="NurA"/>
    <property type="match status" value="1"/>
</dbReference>
<dbReference type="OrthoDB" id="190207at2157"/>
<sequence length="413" mass="46505">MTLDRVHVDGIARLASAIAKAVDDADHADLATRVWNDFLDPLRDGSRVVVEPVGEQRLQSVEIEDVALAEPPFETVHGLDSGTINPTTFKNGLVLDVAQAAMASVPSDLDLHRARTLVVTVHANDPTVDCETDWIVDDDGYSRRKVLHAPRVDRYAEGVVHALSLYLAEGEHALLQADTVDDLLVLDGPLYPMEVLTWQDGERELRDLVSEAAPRDVVENYVRLVERFVERDVPLVGFVKNPASRGIVQTLRKKGVEAPWTDDTALFTRLLERWDDERGERRTDCLTFTNWFVSRSGTDRTMSRDGDALGIDREFSPEKYEVAFLPVYDPRTDVCYRVEAPAVFVRREETRERLTQQALHDVAVARGPPPAVQKADELARVSQGEKAALRRKLEEYLDSDAVRRYDEERWGLA</sequence>
<dbReference type="InterPro" id="IPR018977">
    <property type="entry name" value="NurA_domain"/>
</dbReference>
<feature type="domain" description="NurA" evidence="1">
    <location>
        <begin position="74"/>
        <end position="381"/>
    </location>
</feature>
<name>A0A2I8VM91_9EURY</name>
<dbReference type="GeneID" id="35593716"/>
<dbReference type="SMART" id="SM00933">
    <property type="entry name" value="NurA"/>
    <property type="match status" value="1"/>
</dbReference>
<proteinExistence type="predicted"/>
<keyword evidence="3" id="KW-1185">Reference proteome</keyword>
<accession>A0A2I8VM91</accession>
<dbReference type="EMBL" id="CP026309">
    <property type="protein sequence ID" value="AUV83038.1"/>
    <property type="molecule type" value="Genomic_DNA"/>
</dbReference>
<protein>
    <submittedName>
        <fullName evidence="2">Nuclease</fullName>
    </submittedName>
</protein>
<dbReference type="RefSeq" id="WP_103426727.1">
    <property type="nucleotide sequence ID" value="NZ_CP026309.1"/>
</dbReference>
<evidence type="ECO:0000259" key="1">
    <source>
        <dbReference type="SMART" id="SM00933"/>
    </source>
</evidence>
<dbReference type="AlphaFoldDB" id="A0A2I8VM91"/>
<evidence type="ECO:0000313" key="2">
    <source>
        <dbReference type="EMBL" id="AUV83038.1"/>
    </source>
</evidence>
<gene>
    <name evidence="2" type="ORF">C2R22_16450</name>
</gene>
<dbReference type="Proteomes" id="UP000236584">
    <property type="component" value="Chromosome"/>
</dbReference>
<evidence type="ECO:0000313" key="3">
    <source>
        <dbReference type="Proteomes" id="UP000236584"/>
    </source>
</evidence>
<organism evidence="2 3">
    <name type="scientific">Salinigranum rubrum</name>
    <dbReference type="NCBI Taxonomy" id="755307"/>
    <lineage>
        <taxon>Archaea</taxon>
        <taxon>Methanobacteriati</taxon>
        <taxon>Methanobacteriota</taxon>
        <taxon>Stenosarchaea group</taxon>
        <taxon>Halobacteria</taxon>
        <taxon>Halobacteriales</taxon>
        <taxon>Haloferacaceae</taxon>
        <taxon>Salinigranum</taxon>
    </lineage>
</organism>